<organism evidence="12 13">
    <name type="scientific">Kangiella profundi</name>
    <dbReference type="NCBI Taxonomy" id="1561924"/>
    <lineage>
        <taxon>Bacteria</taxon>
        <taxon>Pseudomonadati</taxon>
        <taxon>Pseudomonadota</taxon>
        <taxon>Gammaproteobacteria</taxon>
        <taxon>Kangiellales</taxon>
        <taxon>Kangiellaceae</taxon>
        <taxon>Kangiella</taxon>
    </lineage>
</organism>
<dbReference type="HAMAP" id="MF_00392">
    <property type="entry name" value="LpxB"/>
    <property type="match status" value="1"/>
</dbReference>
<evidence type="ECO:0000313" key="12">
    <source>
        <dbReference type="EMBL" id="AUD79349.1"/>
    </source>
</evidence>
<dbReference type="Proteomes" id="UP000232693">
    <property type="component" value="Chromosome"/>
</dbReference>
<dbReference type="AlphaFoldDB" id="A0A2K9AZR1"/>
<keyword evidence="13" id="KW-1185">Reference proteome</keyword>
<proteinExistence type="inferred from homology"/>
<evidence type="ECO:0000256" key="5">
    <source>
        <dbReference type="ARBA" id="ARBA00022516"/>
    </source>
</evidence>
<dbReference type="EC" id="2.4.1.182" evidence="3 11"/>
<evidence type="ECO:0000256" key="7">
    <source>
        <dbReference type="ARBA" id="ARBA00022676"/>
    </source>
</evidence>
<dbReference type="OrthoDB" id="9801642at2"/>
<dbReference type="GO" id="GO:0009245">
    <property type="term" value="P:lipid A biosynthetic process"/>
    <property type="evidence" value="ECO:0007669"/>
    <property type="project" value="UniProtKB-UniRule"/>
</dbReference>
<dbReference type="Pfam" id="PF02684">
    <property type="entry name" value="LpxB"/>
    <property type="match status" value="1"/>
</dbReference>
<dbReference type="RefSeq" id="WP_106647168.1">
    <property type="nucleotide sequence ID" value="NZ_BMGO01000001.1"/>
</dbReference>
<keyword evidence="6 11" id="KW-0441">Lipid A biosynthesis</keyword>
<dbReference type="UniPathway" id="UPA00973"/>
<evidence type="ECO:0000256" key="4">
    <source>
        <dbReference type="ARBA" id="ARBA00020902"/>
    </source>
</evidence>
<evidence type="ECO:0000256" key="1">
    <source>
        <dbReference type="ARBA" id="ARBA00002056"/>
    </source>
</evidence>
<dbReference type="GO" id="GO:0008915">
    <property type="term" value="F:lipid-A-disaccharide synthase activity"/>
    <property type="evidence" value="ECO:0007669"/>
    <property type="project" value="UniProtKB-UniRule"/>
</dbReference>
<protein>
    <recommendedName>
        <fullName evidence="4 11">Lipid-A-disaccharide synthase</fullName>
        <ecNumber evidence="3 11">2.4.1.182</ecNumber>
    </recommendedName>
</protein>
<dbReference type="GO" id="GO:0016020">
    <property type="term" value="C:membrane"/>
    <property type="evidence" value="ECO:0007669"/>
    <property type="project" value="GOC"/>
</dbReference>
<sequence length="398" mass="45116">MQTSPFADNTVAESVTKIAIIAGESSGDILGAGLIKQLKKHFPHAEFEGIAGDLMQAEGCKSLYPMESLAVMGIVPILKRLPELLKMRRELAKRWIESPPDMFIGIDAPEFNIGLEKKLKANNIKTIHYVSPSVWAWRPKRIFKIRKATDLMLCLFPFEQDIYQRHAIDNFCVGHPLADQIPMEMNKSEARQRLGLSYSADKRVICIMPGSRGSEMKFLGQDFIDTAKLIQDYYPGTQFIAPMANQARRQQFEALLQETRDAPDIQLFDGQSRDCMAASDLVVMASGTATLEAMLIKRPTVVAYKVGGFSYQIFKRLLIIDTFAIPNLLAKKPLIPELIQEECTADNIFAEVRAWLEDDGQRWQETKVVFEEWHTKLRKDADVYAANSIAQWWLNNAR</sequence>
<gene>
    <name evidence="11" type="primary">lpxB</name>
    <name evidence="12" type="ORF">CW740_08860</name>
</gene>
<evidence type="ECO:0000256" key="9">
    <source>
        <dbReference type="ARBA" id="ARBA00023098"/>
    </source>
</evidence>
<keyword evidence="7 11" id="KW-0328">Glycosyltransferase</keyword>
<keyword evidence="5 11" id="KW-0444">Lipid biosynthesis</keyword>
<keyword evidence="9 11" id="KW-0443">Lipid metabolism</keyword>
<comment type="pathway">
    <text evidence="11">Bacterial outer membrane biogenesis; LPS lipid A biosynthesis.</text>
</comment>
<evidence type="ECO:0000256" key="6">
    <source>
        <dbReference type="ARBA" id="ARBA00022556"/>
    </source>
</evidence>
<accession>A0A2K9AZR1</accession>
<comment type="catalytic activity">
    <reaction evidence="10 11">
        <text>a lipid X + a UDP-2-N,3-O-bis[(3R)-3-hydroxyacyl]-alpha-D-glucosamine = a lipid A disaccharide + UDP + H(+)</text>
        <dbReference type="Rhea" id="RHEA:67828"/>
        <dbReference type="ChEBI" id="CHEBI:15378"/>
        <dbReference type="ChEBI" id="CHEBI:58223"/>
        <dbReference type="ChEBI" id="CHEBI:137748"/>
        <dbReference type="ChEBI" id="CHEBI:176338"/>
        <dbReference type="ChEBI" id="CHEBI:176343"/>
        <dbReference type="EC" id="2.4.1.182"/>
    </reaction>
</comment>
<reference evidence="12 13" key="1">
    <citation type="submission" date="2017-12" db="EMBL/GenBank/DDBJ databases">
        <title>Kangiella profundi FT102 completed genome.</title>
        <authorList>
            <person name="Xu J."/>
            <person name="Wang J."/>
            <person name="Lu Y."/>
        </authorList>
    </citation>
    <scope>NUCLEOTIDE SEQUENCE [LARGE SCALE GENOMIC DNA]</scope>
    <source>
        <strain evidence="12 13">FT102</strain>
    </source>
</reference>
<dbReference type="KEGG" id="kpd:CW740_08860"/>
<dbReference type="NCBIfam" id="TIGR00215">
    <property type="entry name" value="lpxB"/>
    <property type="match status" value="1"/>
</dbReference>
<dbReference type="Gene3D" id="3.40.50.2000">
    <property type="entry name" value="Glycogen Phosphorylase B"/>
    <property type="match status" value="1"/>
</dbReference>
<dbReference type="EMBL" id="CP025120">
    <property type="protein sequence ID" value="AUD79349.1"/>
    <property type="molecule type" value="Genomic_DNA"/>
</dbReference>
<dbReference type="InterPro" id="IPR003835">
    <property type="entry name" value="Glyco_trans_19"/>
</dbReference>
<evidence type="ECO:0000313" key="13">
    <source>
        <dbReference type="Proteomes" id="UP000232693"/>
    </source>
</evidence>
<evidence type="ECO:0000256" key="8">
    <source>
        <dbReference type="ARBA" id="ARBA00022679"/>
    </source>
</evidence>
<evidence type="ECO:0000256" key="10">
    <source>
        <dbReference type="ARBA" id="ARBA00048975"/>
    </source>
</evidence>
<comment type="function">
    <text evidence="1 11">Condensation of UDP-2,3-diacylglucosamine and 2,3-diacylglucosamine-1-phosphate to form lipid A disaccharide, a precursor of lipid A, a phosphorylated glycolipid that anchors the lipopolysaccharide to the outer membrane of the cell.</text>
</comment>
<dbReference type="GO" id="GO:0005543">
    <property type="term" value="F:phospholipid binding"/>
    <property type="evidence" value="ECO:0007669"/>
    <property type="project" value="TreeGrafter"/>
</dbReference>
<name>A0A2K9AZR1_9GAMM</name>
<dbReference type="PANTHER" id="PTHR30372">
    <property type="entry name" value="LIPID-A-DISACCHARIDE SYNTHASE"/>
    <property type="match status" value="1"/>
</dbReference>
<evidence type="ECO:0000256" key="2">
    <source>
        <dbReference type="ARBA" id="ARBA00007868"/>
    </source>
</evidence>
<evidence type="ECO:0000256" key="3">
    <source>
        <dbReference type="ARBA" id="ARBA00012687"/>
    </source>
</evidence>
<keyword evidence="8 11" id="KW-0808">Transferase</keyword>
<dbReference type="SUPFAM" id="SSF53756">
    <property type="entry name" value="UDP-Glycosyltransferase/glycogen phosphorylase"/>
    <property type="match status" value="1"/>
</dbReference>
<comment type="similarity">
    <text evidence="2 11">Belongs to the LpxB family.</text>
</comment>
<evidence type="ECO:0000256" key="11">
    <source>
        <dbReference type="HAMAP-Rule" id="MF_00392"/>
    </source>
</evidence>
<dbReference type="PANTHER" id="PTHR30372:SF4">
    <property type="entry name" value="LIPID-A-DISACCHARIDE SYNTHASE, MITOCHONDRIAL-RELATED"/>
    <property type="match status" value="1"/>
</dbReference>